<proteinExistence type="predicted"/>
<dbReference type="Proteomes" id="UP000469159">
    <property type="component" value="Unassembled WGS sequence"/>
</dbReference>
<evidence type="ECO:0000256" key="1">
    <source>
        <dbReference type="SAM" id="Phobius"/>
    </source>
</evidence>
<dbReference type="EMBL" id="WTYK01000001">
    <property type="protein sequence ID" value="MXP40441.1"/>
    <property type="molecule type" value="Genomic_DNA"/>
</dbReference>
<feature type="transmembrane region" description="Helical" evidence="1">
    <location>
        <begin position="63"/>
        <end position="83"/>
    </location>
</feature>
<keyword evidence="1" id="KW-1133">Transmembrane helix</keyword>
<dbReference type="AlphaFoldDB" id="A0A6I4UNB7"/>
<keyword evidence="3" id="KW-1185">Reference proteome</keyword>
<sequence>MSVLLMIVVGAVLGWVMTVILQIQGSRGALTNIAGGVAGALLAGLLLGPLLGRAALWAGEYRLGSLLLPLLGAAVLVVALNLLHKRPVR</sequence>
<evidence type="ECO:0000313" key="3">
    <source>
        <dbReference type="Proteomes" id="UP000469159"/>
    </source>
</evidence>
<feature type="transmembrane region" description="Helical" evidence="1">
    <location>
        <begin position="30"/>
        <end position="51"/>
    </location>
</feature>
<name>A0A6I4UNB7_9SPHN</name>
<comment type="caution">
    <text evidence="2">The sequence shown here is derived from an EMBL/GenBank/DDBJ whole genome shotgun (WGS) entry which is preliminary data.</text>
</comment>
<reference evidence="2 3" key="1">
    <citation type="submission" date="2019-12" db="EMBL/GenBank/DDBJ databases">
        <title>Genomic-based taxomic classification of the family Erythrobacteraceae.</title>
        <authorList>
            <person name="Xu L."/>
        </authorList>
    </citation>
    <scope>NUCLEOTIDE SEQUENCE [LARGE SCALE GENOMIC DNA]</scope>
    <source>
        <strain evidence="2 3">MCCC 1K02066</strain>
    </source>
</reference>
<dbReference type="RefSeq" id="WP_160745275.1">
    <property type="nucleotide sequence ID" value="NZ_WTYK01000001.1"/>
</dbReference>
<gene>
    <name evidence="2" type="ORF">GRI75_02120</name>
</gene>
<evidence type="ECO:0008006" key="4">
    <source>
        <dbReference type="Google" id="ProtNLM"/>
    </source>
</evidence>
<keyword evidence="1" id="KW-0812">Transmembrane</keyword>
<evidence type="ECO:0000313" key="2">
    <source>
        <dbReference type="EMBL" id="MXP40441.1"/>
    </source>
</evidence>
<feature type="transmembrane region" description="Helical" evidence="1">
    <location>
        <begin position="6"/>
        <end position="23"/>
    </location>
</feature>
<keyword evidence="1" id="KW-0472">Membrane</keyword>
<protein>
    <recommendedName>
        <fullName evidence="4">GlsB/YeaQ/YmgE family stress response membrane protein</fullName>
    </recommendedName>
</protein>
<organism evidence="2 3">
    <name type="scientific">Croceibacterium soli</name>
    <dbReference type="NCBI Taxonomy" id="1739690"/>
    <lineage>
        <taxon>Bacteria</taxon>
        <taxon>Pseudomonadati</taxon>
        <taxon>Pseudomonadota</taxon>
        <taxon>Alphaproteobacteria</taxon>
        <taxon>Sphingomonadales</taxon>
        <taxon>Erythrobacteraceae</taxon>
        <taxon>Croceibacterium</taxon>
    </lineage>
</organism>
<accession>A0A6I4UNB7</accession>